<evidence type="ECO:0000259" key="4">
    <source>
        <dbReference type="PROSITE" id="PS50222"/>
    </source>
</evidence>
<dbReference type="GO" id="GO:0000978">
    <property type="term" value="F:RNA polymerase II cis-regulatory region sequence-specific DNA binding"/>
    <property type="evidence" value="ECO:0007669"/>
    <property type="project" value="TreeGrafter"/>
</dbReference>
<dbReference type="Proteomes" id="UP000694383">
    <property type="component" value="Unplaced"/>
</dbReference>
<sequence>VTTTWWLSCCCFRTLSFCYDKKLCWAFNLYDINKDSLVTKEVQTMNKGGKQSMFYLYKFEYLFLFYFQEMLAVMTSIYDMMGRYTLPSVREDSSIEHVEKFFQKMDCNRDGVVILDEFIETCQKLTPLENIMASMQLFENVI</sequence>
<feature type="transmembrane region" description="Helical" evidence="3">
    <location>
        <begin position="61"/>
        <end position="81"/>
    </location>
</feature>
<dbReference type="Gene3D" id="1.10.238.10">
    <property type="entry name" value="EF-hand"/>
    <property type="match status" value="1"/>
</dbReference>
<reference evidence="5" key="2">
    <citation type="submission" date="2025-09" db="UniProtKB">
        <authorList>
            <consortium name="Ensembl"/>
        </authorList>
    </citation>
    <scope>IDENTIFICATION</scope>
</reference>
<dbReference type="Ensembl" id="ENSOSIT00000011502.1">
    <property type="protein sequence ID" value="ENSOSIP00000010825.1"/>
    <property type="gene ID" value="ENSOSIG00000006579.1"/>
</dbReference>
<evidence type="ECO:0000313" key="5">
    <source>
        <dbReference type="Ensembl" id="ENSOSIP00000010825.1"/>
    </source>
</evidence>
<proteinExistence type="predicted"/>
<keyword evidence="3" id="KW-0812">Transmembrane</keyword>
<keyword evidence="6" id="KW-1185">Reference proteome</keyword>
<accession>A0A8C7XD49</accession>
<dbReference type="PANTHER" id="PTHR23055">
    <property type="entry name" value="CALCIUM BINDING PROTEINS"/>
    <property type="match status" value="1"/>
</dbReference>
<keyword evidence="2" id="KW-0677">Repeat</keyword>
<evidence type="ECO:0000256" key="3">
    <source>
        <dbReference type="SAM" id="Phobius"/>
    </source>
</evidence>
<evidence type="ECO:0000313" key="6">
    <source>
        <dbReference type="Proteomes" id="UP000694383"/>
    </source>
</evidence>
<evidence type="ECO:0000256" key="2">
    <source>
        <dbReference type="ARBA" id="ARBA00022737"/>
    </source>
</evidence>
<dbReference type="InterPro" id="IPR002048">
    <property type="entry name" value="EF_hand_dom"/>
</dbReference>
<dbReference type="GO" id="GO:0001227">
    <property type="term" value="F:DNA-binding transcription repressor activity, RNA polymerase II-specific"/>
    <property type="evidence" value="ECO:0007669"/>
    <property type="project" value="TreeGrafter"/>
</dbReference>
<feature type="domain" description="EF-hand" evidence="4">
    <location>
        <begin position="93"/>
        <end position="128"/>
    </location>
</feature>
<dbReference type="SUPFAM" id="SSF47473">
    <property type="entry name" value="EF-hand"/>
    <property type="match status" value="1"/>
</dbReference>
<name>A0A8C7XD49_9TELE</name>
<dbReference type="PANTHER" id="PTHR23055:SF165">
    <property type="entry name" value="CALSENILIN"/>
    <property type="match status" value="1"/>
</dbReference>
<protein>
    <submittedName>
        <fullName evidence="5">Kv channel interacting protein 3b, calsenilin</fullName>
    </submittedName>
</protein>
<dbReference type="AlphaFoldDB" id="A0A8C7XD49"/>
<keyword evidence="3" id="KW-1133">Transmembrane helix</keyword>
<dbReference type="PROSITE" id="PS50222">
    <property type="entry name" value="EF_HAND_2"/>
    <property type="match status" value="1"/>
</dbReference>
<dbReference type="GO" id="GO:0015459">
    <property type="term" value="F:potassium channel regulator activity"/>
    <property type="evidence" value="ECO:0007669"/>
    <property type="project" value="TreeGrafter"/>
</dbReference>
<dbReference type="Pfam" id="PF13499">
    <property type="entry name" value="EF-hand_7"/>
    <property type="match status" value="1"/>
</dbReference>
<dbReference type="InterPro" id="IPR011992">
    <property type="entry name" value="EF-hand-dom_pair"/>
</dbReference>
<dbReference type="GO" id="GO:0008076">
    <property type="term" value="C:voltage-gated potassium channel complex"/>
    <property type="evidence" value="ECO:0007669"/>
    <property type="project" value="TreeGrafter"/>
</dbReference>
<dbReference type="InterPro" id="IPR028846">
    <property type="entry name" value="Recoverin"/>
</dbReference>
<keyword evidence="1" id="KW-0479">Metal-binding</keyword>
<organism evidence="5 6">
    <name type="scientific">Oryzias sinensis</name>
    <name type="common">Chinese medaka</name>
    <dbReference type="NCBI Taxonomy" id="183150"/>
    <lineage>
        <taxon>Eukaryota</taxon>
        <taxon>Metazoa</taxon>
        <taxon>Chordata</taxon>
        <taxon>Craniata</taxon>
        <taxon>Vertebrata</taxon>
        <taxon>Euteleostomi</taxon>
        <taxon>Actinopterygii</taxon>
        <taxon>Neopterygii</taxon>
        <taxon>Teleostei</taxon>
        <taxon>Neoteleostei</taxon>
        <taxon>Acanthomorphata</taxon>
        <taxon>Ovalentaria</taxon>
        <taxon>Atherinomorphae</taxon>
        <taxon>Beloniformes</taxon>
        <taxon>Adrianichthyidae</taxon>
        <taxon>Oryziinae</taxon>
        <taxon>Oryzias</taxon>
    </lineage>
</organism>
<dbReference type="GeneTree" id="ENSGT00940000158782"/>
<evidence type="ECO:0000256" key="1">
    <source>
        <dbReference type="ARBA" id="ARBA00022723"/>
    </source>
</evidence>
<reference evidence="5" key="1">
    <citation type="submission" date="2025-08" db="UniProtKB">
        <authorList>
            <consortium name="Ensembl"/>
        </authorList>
    </citation>
    <scope>IDENTIFICATION</scope>
</reference>
<dbReference type="GO" id="GO:0005634">
    <property type="term" value="C:nucleus"/>
    <property type="evidence" value="ECO:0007669"/>
    <property type="project" value="TreeGrafter"/>
</dbReference>
<keyword evidence="3" id="KW-0472">Membrane</keyword>
<dbReference type="GO" id="GO:0005509">
    <property type="term" value="F:calcium ion binding"/>
    <property type="evidence" value="ECO:0007669"/>
    <property type="project" value="InterPro"/>
</dbReference>
<dbReference type="GO" id="GO:1901379">
    <property type="term" value="P:regulation of potassium ion transmembrane transport"/>
    <property type="evidence" value="ECO:0007669"/>
    <property type="project" value="TreeGrafter"/>
</dbReference>